<reference evidence="1 2" key="1">
    <citation type="journal article" date="2021" name="Elife">
        <title>Chloroplast acquisition without the gene transfer in kleptoplastic sea slugs, Plakobranchus ocellatus.</title>
        <authorList>
            <person name="Maeda T."/>
            <person name="Takahashi S."/>
            <person name="Yoshida T."/>
            <person name="Shimamura S."/>
            <person name="Takaki Y."/>
            <person name="Nagai Y."/>
            <person name="Toyoda A."/>
            <person name="Suzuki Y."/>
            <person name="Arimoto A."/>
            <person name="Ishii H."/>
            <person name="Satoh N."/>
            <person name="Nishiyama T."/>
            <person name="Hasebe M."/>
            <person name="Maruyama T."/>
            <person name="Minagawa J."/>
            <person name="Obokata J."/>
            <person name="Shigenobu S."/>
        </authorList>
    </citation>
    <scope>NUCLEOTIDE SEQUENCE [LARGE SCALE GENOMIC DNA]</scope>
</reference>
<dbReference type="AlphaFoldDB" id="A0AAV4JB97"/>
<keyword evidence="2" id="KW-1185">Reference proteome</keyword>
<name>A0AAV4JB97_9GAST</name>
<dbReference type="EMBL" id="BMAT01013712">
    <property type="protein sequence ID" value="GFS18757.1"/>
    <property type="molecule type" value="Genomic_DNA"/>
</dbReference>
<protein>
    <submittedName>
        <fullName evidence="1">Uncharacterized protein</fullName>
    </submittedName>
</protein>
<organism evidence="1 2">
    <name type="scientific">Elysia marginata</name>
    <dbReference type="NCBI Taxonomy" id="1093978"/>
    <lineage>
        <taxon>Eukaryota</taxon>
        <taxon>Metazoa</taxon>
        <taxon>Spiralia</taxon>
        <taxon>Lophotrochozoa</taxon>
        <taxon>Mollusca</taxon>
        <taxon>Gastropoda</taxon>
        <taxon>Heterobranchia</taxon>
        <taxon>Euthyneura</taxon>
        <taxon>Panpulmonata</taxon>
        <taxon>Sacoglossa</taxon>
        <taxon>Placobranchoidea</taxon>
        <taxon>Plakobranchidae</taxon>
        <taxon>Elysia</taxon>
    </lineage>
</organism>
<gene>
    <name evidence="1" type="ORF">ElyMa_006855800</name>
</gene>
<sequence>MSQLTRKMAKLKCLGLLITLIIIAKCSNILHFLPSLPTPVVHLEDLWSVQTKEAIPSSQRYSVQVDVSESIHITLPHYLSINIDANQIKNRLRGLDFR</sequence>
<evidence type="ECO:0000313" key="1">
    <source>
        <dbReference type="EMBL" id="GFS18757.1"/>
    </source>
</evidence>
<proteinExistence type="predicted"/>
<dbReference type="Proteomes" id="UP000762676">
    <property type="component" value="Unassembled WGS sequence"/>
</dbReference>
<evidence type="ECO:0000313" key="2">
    <source>
        <dbReference type="Proteomes" id="UP000762676"/>
    </source>
</evidence>
<comment type="caution">
    <text evidence="1">The sequence shown here is derived from an EMBL/GenBank/DDBJ whole genome shotgun (WGS) entry which is preliminary data.</text>
</comment>
<accession>A0AAV4JB97</accession>